<evidence type="ECO:0000256" key="12">
    <source>
        <dbReference type="ARBA" id="ARBA00065253"/>
    </source>
</evidence>
<dbReference type="Gene3D" id="1.10.286.20">
    <property type="match status" value="2"/>
</dbReference>
<dbReference type="Gene3D" id="2.40.50.140">
    <property type="entry name" value="Nucleic acid-binding proteins"/>
    <property type="match status" value="2"/>
</dbReference>
<keyword evidence="7 14" id="KW-0648">Protein biosynthesis</keyword>
<feature type="region of interest" description="Disordered" evidence="16">
    <location>
        <begin position="389"/>
        <end position="514"/>
    </location>
</feature>
<keyword evidence="3" id="KW-0150">Chloroplast</keyword>
<comment type="subcellular location">
    <subcellularLocation>
        <location evidence="14">Mitochondrion</location>
    </subcellularLocation>
    <subcellularLocation>
        <location evidence="1">Plastid</location>
        <location evidence="1">Chloroplast</location>
    </subcellularLocation>
</comment>
<dbReference type="Gene3D" id="3.30.479.20">
    <property type="entry name" value="Elongation factor Ts, dimerisation domain"/>
    <property type="match status" value="2"/>
</dbReference>
<organism evidence="18 19">
    <name type="scientific">Castanea mollissima</name>
    <name type="common">Chinese chestnut</name>
    <dbReference type="NCBI Taxonomy" id="60419"/>
    <lineage>
        <taxon>Eukaryota</taxon>
        <taxon>Viridiplantae</taxon>
        <taxon>Streptophyta</taxon>
        <taxon>Embryophyta</taxon>
        <taxon>Tracheophyta</taxon>
        <taxon>Spermatophyta</taxon>
        <taxon>Magnoliopsida</taxon>
        <taxon>eudicotyledons</taxon>
        <taxon>Gunneridae</taxon>
        <taxon>Pentapetalae</taxon>
        <taxon>rosids</taxon>
        <taxon>fabids</taxon>
        <taxon>Fagales</taxon>
        <taxon>Fagaceae</taxon>
        <taxon>Castanea</taxon>
    </lineage>
</organism>
<dbReference type="PANTHER" id="PTHR11741:SF10">
    <property type="entry name" value="POLYPROTEIN OF EF-TS, CHLOROPLASTIC"/>
    <property type="match status" value="1"/>
</dbReference>
<evidence type="ECO:0000256" key="5">
    <source>
        <dbReference type="ARBA" id="ARBA00022737"/>
    </source>
</evidence>
<evidence type="ECO:0000256" key="10">
    <source>
        <dbReference type="ARBA" id="ARBA00056139"/>
    </source>
</evidence>
<feature type="compositionally biased region" description="Basic and acidic residues" evidence="16">
    <location>
        <begin position="217"/>
        <end position="232"/>
    </location>
</feature>
<dbReference type="PROSITE" id="PS01126">
    <property type="entry name" value="EF_TS_1"/>
    <property type="match status" value="2"/>
</dbReference>
<dbReference type="InterPro" id="IPR012340">
    <property type="entry name" value="NA-bd_OB-fold"/>
</dbReference>
<dbReference type="GO" id="GO:0070125">
    <property type="term" value="P:mitochondrial translational elongation"/>
    <property type="evidence" value="ECO:0007669"/>
    <property type="project" value="TreeGrafter"/>
</dbReference>
<feature type="compositionally biased region" description="Acidic residues" evidence="16">
    <location>
        <begin position="784"/>
        <end position="793"/>
    </location>
</feature>
<comment type="caution">
    <text evidence="18">The sequence shown here is derived from an EMBL/GenBank/DDBJ whole genome shotgun (WGS) entry which is preliminary data.</text>
</comment>
<comment type="subunit">
    <text evidence="13">Component of the chloroplast ribosome 30S and 70S subunits, as well as polysomes.</text>
</comment>
<dbReference type="FunFam" id="2.40.50.140:FF:000051">
    <property type="entry name" value="RNA-binding transcriptional accessory protein"/>
    <property type="match status" value="1"/>
</dbReference>
<keyword evidence="8" id="KW-0809">Transit peptide</keyword>
<feature type="compositionally biased region" description="Polar residues" evidence="16">
    <location>
        <begin position="855"/>
        <end position="873"/>
    </location>
</feature>
<evidence type="ECO:0000256" key="6">
    <source>
        <dbReference type="ARBA" id="ARBA00022768"/>
    </source>
</evidence>
<proteinExistence type="inferred from homology"/>
<dbReference type="InterPro" id="IPR001816">
    <property type="entry name" value="Transl_elong_EFTs/EF1B"/>
</dbReference>
<evidence type="ECO:0000256" key="3">
    <source>
        <dbReference type="ARBA" id="ARBA00022528"/>
    </source>
</evidence>
<keyword evidence="14" id="KW-0496">Mitochondrion</keyword>
<feature type="compositionally biased region" description="Polar residues" evidence="16">
    <location>
        <begin position="645"/>
        <end position="655"/>
    </location>
</feature>
<accession>A0A8J4VVK0</accession>
<dbReference type="GO" id="GO:0003746">
    <property type="term" value="F:translation elongation factor activity"/>
    <property type="evidence" value="ECO:0007669"/>
    <property type="project" value="UniProtKB-UniRule"/>
</dbReference>
<dbReference type="CDD" id="cd14275">
    <property type="entry name" value="UBA_EF-Ts"/>
    <property type="match status" value="2"/>
</dbReference>
<evidence type="ECO:0000256" key="13">
    <source>
        <dbReference type="ARBA" id="ARBA00065880"/>
    </source>
</evidence>
<dbReference type="CDD" id="cd00164">
    <property type="entry name" value="S1_like"/>
    <property type="match status" value="1"/>
</dbReference>
<evidence type="ECO:0000256" key="8">
    <source>
        <dbReference type="ARBA" id="ARBA00022946"/>
    </source>
</evidence>
<keyword evidence="6 14" id="KW-0251">Elongation factor</keyword>
<comment type="subunit">
    <text evidence="12">Component of the chloroplast ribosome 70S subunit, and at low levels, present in polysomes.</text>
</comment>
<dbReference type="FunFam" id="2.40.50.140:FF:000250">
    <property type="entry name" value="Elongation factor Ts, mitochondrial"/>
    <property type="match status" value="1"/>
</dbReference>
<evidence type="ECO:0000256" key="11">
    <source>
        <dbReference type="ARBA" id="ARBA00063456"/>
    </source>
</evidence>
<evidence type="ECO:0000256" key="1">
    <source>
        <dbReference type="ARBA" id="ARBA00004229"/>
    </source>
</evidence>
<dbReference type="PANTHER" id="PTHR11741">
    <property type="entry name" value="ELONGATION FACTOR TS"/>
    <property type="match status" value="1"/>
</dbReference>
<comment type="function">
    <text evidence="9 14 15">Associates with the EF-Tu.GDP complex and induces the exchange of GDP to GTP. It remains bound to the aminoacyl-tRNA.EF-Tu.GTP complex up to the GTP hydrolysis stage on the ribosome.</text>
</comment>
<dbReference type="OrthoDB" id="277235at2759"/>
<feature type="compositionally biased region" description="Basic and acidic residues" evidence="16">
    <location>
        <begin position="601"/>
        <end position="611"/>
    </location>
</feature>
<dbReference type="PROSITE" id="PS01127">
    <property type="entry name" value="EF_TS_2"/>
    <property type="match status" value="1"/>
</dbReference>
<dbReference type="GO" id="GO:0009507">
    <property type="term" value="C:chloroplast"/>
    <property type="evidence" value="ECO:0007669"/>
    <property type="project" value="UniProtKB-SubCell"/>
</dbReference>
<dbReference type="FunFam" id="1.10.286.20:FF:000001">
    <property type="entry name" value="Elongation factor Ts"/>
    <property type="match status" value="2"/>
</dbReference>
<dbReference type="InterPro" id="IPR018101">
    <property type="entry name" value="Transl_elong_Ts_CS"/>
</dbReference>
<feature type="domain" description="S1 motif" evidence="17">
    <location>
        <begin position="149"/>
        <end position="218"/>
    </location>
</feature>
<dbReference type="Proteomes" id="UP000737018">
    <property type="component" value="Unassembled WGS sequence"/>
</dbReference>
<feature type="compositionally biased region" description="Acidic residues" evidence="16">
    <location>
        <begin position="84"/>
        <end position="97"/>
    </location>
</feature>
<dbReference type="FunFam" id="1.10.8.10:FF:000001">
    <property type="entry name" value="Elongation factor Ts"/>
    <property type="match status" value="2"/>
</dbReference>
<dbReference type="Gene3D" id="1.10.8.10">
    <property type="entry name" value="DNA helicase RuvA subunit, C-terminal domain"/>
    <property type="match status" value="2"/>
</dbReference>
<feature type="compositionally biased region" description="Low complexity" evidence="16">
    <location>
        <begin position="577"/>
        <end position="591"/>
    </location>
</feature>
<evidence type="ECO:0000313" key="19">
    <source>
        <dbReference type="Proteomes" id="UP000737018"/>
    </source>
</evidence>
<evidence type="ECO:0000313" key="18">
    <source>
        <dbReference type="EMBL" id="KAF3961946.1"/>
    </source>
</evidence>
<feature type="compositionally biased region" description="Basic and acidic residues" evidence="16">
    <location>
        <begin position="134"/>
        <end position="145"/>
    </location>
</feature>
<feature type="compositionally biased region" description="Polar residues" evidence="16">
    <location>
        <begin position="765"/>
        <end position="774"/>
    </location>
</feature>
<feature type="region of interest" description="Disordered" evidence="16">
    <location>
        <begin position="542"/>
        <end position="657"/>
    </location>
</feature>
<reference evidence="18" key="1">
    <citation type="submission" date="2020-03" db="EMBL/GenBank/DDBJ databases">
        <title>Castanea mollissima Vanexum genome sequencing.</title>
        <authorList>
            <person name="Staton M."/>
        </authorList>
    </citation>
    <scope>NUCLEOTIDE SEQUENCE</scope>
    <source>
        <tissue evidence="18">Leaf</tissue>
    </source>
</reference>
<dbReference type="EMBL" id="JRKL02001808">
    <property type="protein sequence ID" value="KAF3961946.1"/>
    <property type="molecule type" value="Genomic_DNA"/>
</dbReference>
<dbReference type="SUPFAM" id="SSF54713">
    <property type="entry name" value="Elongation factor Ts (EF-Ts), dimerisation domain"/>
    <property type="match status" value="2"/>
</dbReference>
<dbReference type="GO" id="GO:0003729">
    <property type="term" value="F:mRNA binding"/>
    <property type="evidence" value="ECO:0007669"/>
    <property type="project" value="UniProtKB-ARBA"/>
</dbReference>
<dbReference type="NCBIfam" id="TIGR00116">
    <property type="entry name" value="tsf"/>
    <property type="match status" value="3"/>
</dbReference>
<evidence type="ECO:0000256" key="4">
    <source>
        <dbReference type="ARBA" id="ARBA00022640"/>
    </source>
</evidence>
<comment type="function">
    <text evidence="10">Binds to psbD and psbA 5'-untranslated regions (UTRs) in vitro.</text>
</comment>
<keyword evidence="19" id="KW-1185">Reference proteome</keyword>
<keyword evidence="5" id="KW-0677">Repeat</keyword>
<feature type="compositionally biased region" description="Polar residues" evidence="16">
    <location>
        <begin position="463"/>
        <end position="475"/>
    </location>
</feature>
<sequence>MTPVMPYSISNISLIPGTVFARRKNNCLTRSSLARKPTKLTPSPQKSLLTLSSSIKLFPQYSRGCSLHHISRIHRLSATGTDVAVEEPDSPIADEDSSGASEDPSGGVGGSEKSSNKSDASPTSITSRRSRPVRKSEMPPVKDDELVPGASFTGKVRSIQPFGAFIDFGAFTDGLVHVSRLSDSYVKDVGSIVSVGQEVKVRLVEANTETGRISLTMRERDDASNLRQRKDSPASGDKAGPANRNFPKSSQRRDEVKKSSKFAKGQDLEGTVKNMTRSGAFISLPDGEEGFLPMSEEVDEGFGTLMGNSSLQIGQEVSVRVLRISRGRVTLTMKKEEDIAKLDSQLNQGVVHAATNPFVLAFRKNKDISMFLDEREKLEKAAEAITKTSEKLEEKVKQSKTGSDEVQEQQAQPASSYERMVSVPSTVEETIEEDEASSKEADVGATALNDASTNIADNEEDPASSSTQSIDSAVQTVDKEAELGSEILAPEENMSTCSEINEEASPTDGLESDEKSDLLGEINDEASSVGVDVVASTLDDTSTNVADDEKNLQSTISSSTPTLDGAIRTIEKEAEVSSEISSPEGSVSTSSKITEEASPTDELKSDEKSDSLGEINDEASSTEVDVVARTLDDTSTDVSDDEKNLQSTIPSSTPTLDDAIQTIEKEAEETSEISAPGGSVSTANQIIEQAIPTDGLEIEGKSESSGEISDQILSSESPAAVDIIEDQADVAVVNHELQIQAPSAENELPSGAPTEDNEVGPNPDKNGSITSSGLQPDAPTEETKDGEENDESSDSSGKLADDQVISSGRQAIKEVVESPVDSTNDDVQIQKPAAESEIPSASQVEDDNVEAAPKTNGSMTNSNGHTGSSSPKESITKAAISPALVKQLREETGAGMMDCKKALSETGGDIVKAQEFLRKKGLASAEKKASRATAEGRIGSYIHDSRIGVLVEVNCETDFVSRGDIFKELVDDLAMQVAACPQVQYLVTEDVPEETVNKEREIEMQKEDLLSKPEQIRSKIVEGRIRKRLEELALLEQPYIKNDKMVVKDWVKQTIATIGENIKVTRFVRYNLGEGLEKKSQDFAAEVAAQTAAKAVPKAEIEQPAPVEAKETVQKQPTVTVSAALVKQLREETGAGMMDCKKALSETGGDLEKAQEYLRKKGLSTADKKSSRLAAEGRIGSYIHDARIGVLIEVNSETDFVGRSEKFKELVDDLAMQIVACPQVRFVSIEDIPKSIVNKEKELEMQREDLLSKPENIREKIVEGRVSKRLGELALLEQPFIKNDGILVKDLVKQTVAEIGENIKVRRFVRFTLGETVENAKAGTEA</sequence>
<dbReference type="Pfam" id="PF00889">
    <property type="entry name" value="EF_TS"/>
    <property type="match status" value="2"/>
</dbReference>
<comment type="subunit">
    <text evidence="11">Associates transiently with chloroplast polysomes.</text>
</comment>
<evidence type="ECO:0000256" key="14">
    <source>
        <dbReference type="HAMAP-Rule" id="MF_03135"/>
    </source>
</evidence>
<feature type="compositionally biased region" description="Polar residues" evidence="16">
    <location>
        <begin position="552"/>
        <end position="562"/>
    </location>
</feature>
<protein>
    <recommendedName>
        <fullName evidence="14">Elongation factor Ts, mitochondrial</fullName>
        <shortName evidence="14">EF-Ts</shortName>
        <shortName evidence="14">EF-TsMt</shortName>
    </recommendedName>
</protein>
<dbReference type="GO" id="GO:0005739">
    <property type="term" value="C:mitochondrion"/>
    <property type="evidence" value="ECO:0007669"/>
    <property type="project" value="UniProtKB-SubCell"/>
</dbReference>
<feature type="region of interest" description="Disordered" evidence="16">
    <location>
        <begin position="666"/>
        <end position="685"/>
    </location>
</feature>
<evidence type="ECO:0000256" key="7">
    <source>
        <dbReference type="ARBA" id="ARBA00022917"/>
    </source>
</evidence>
<dbReference type="PROSITE" id="PS50126">
    <property type="entry name" value="S1"/>
    <property type="match status" value="2"/>
</dbReference>
<dbReference type="InterPro" id="IPR014039">
    <property type="entry name" value="Transl_elong_EFTs/EF1B_dimer"/>
</dbReference>
<feature type="domain" description="S1 motif" evidence="17">
    <location>
        <begin position="265"/>
        <end position="334"/>
    </location>
</feature>
<feature type="region of interest" description="Disordered" evidence="16">
    <location>
        <begin position="691"/>
        <end position="714"/>
    </location>
</feature>
<dbReference type="SUPFAM" id="SSF50249">
    <property type="entry name" value="Nucleic acid-binding proteins"/>
    <property type="match status" value="2"/>
</dbReference>
<keyword evidence="4" id="KW-0934">Plastid</keyword>
<dbReference type="InterPro" id="IPR036402">
    <property type="entry name" value="EF-Ts_dimer_sf"/>
</dbReference>
<dbReference type="InterPro" id="IPR003029">
    <property type="entry name" value="S1_domain"/>
</dbReference>
<evidence type="ECO:0000256" key="16">
    <source>
        <dbReference type="SAM" id="MobiDB-lite"/>
    </source>
</evidence>
<dbReference type="SMART" id="SM00316">
    <property type="entry name" value="S1"/>
    <property type="match status" value="2"/>
</dbReference>
<evidence type="ECO:0000256" key="9">
    <source>
        <dbReference type="ARBA" id="ARBA00025453"/>
    </source>
</evidence>
<feature type="region of interest" description="Disordered" evidence="16">
    <location>
        <begin position="734"/>
        <end position="877"/>
    </location>
</feature>
<gene>
    <name evidence="14" type="primary">EFTS</name>
    <name evidence="18" type="ORF">CMV_013488</name>
</gene>
<dbReference type="InterPro" id="IPR009060">
    <property type="entry name" value="UBA-like_sf"/>
</dbReference>
<feature type="region of interest" description="Disordered" evidence="16">
    <location>
        <begin position="81"/>
        <end position="148"/>
    </location>
</feature>
<dbReference type="HAMAP" id="MF_00050">
    <property type="entry name" value="EF_Ts"/>
    <property type="match status" value="2"/>
</dbReference>
<feature type="region of interest" description="Disordered" evidence="16">
    <location>
        <begin position="217"/>
        <end position="269"/>
    </location>
</feature>
<name>A0A8J4VVK0_9ROSI</name>
<comment type="similarity">
    <text evidence="2 14 15">Belongs to the EF-Ts family.</text>
</comment>
<evidence type="ECO:0000259" key="17">
    <source>
        <dbReference type="PROSITE" id="PS50126"/>
    </source>
</evidence>
<evidence type="ECO:0000256" key="2">
    <source>
        <dbReference type="ARBA" id="ARBA00005532"/>
    </source>
</evidence>
<dbReference type="SUPFAM" id="SSF46934">
    <property type="entry name" value="UBA-like"/>
    <property type="match status" value="2"/>
</dbReference>
<dbReference type="Pfam" id="PF00575">
    <property type="entry name" value="S1"/>
    <property type="match status" value="2"/>
</dbReference>
<evidence type="ECO:0000256" key="15">
    <source>
        <dbReference type="RuleBase" id="RU000642"/>
    </source>
</evidence>